<feature type="signal peptide" evidence="2">
    <location>
        <begin position="1"/>
        <end position="17"/>
    </location>
</feature>
<evidence type="ECO:0000313" key="4">
    <source>
        <dbReference type="Proteomes" id="UP000015104"/>
    </source>
</evidence>
<sequence>MRFALIVTLCLVGVASAGSLNKRFISEETFKQQSAEFKASLDKLREALLNRFQNNGDAEVTVEKRDLRESFNQFNKFAQTKTQEAFNNIRRVIDNLFKKNPFFDSDDDAEDTTERTIVKRNIFQHLERMNSQAQAQAQKVFDGLQRAFASIFVPFKPHHGNDDSEDSTERSISKRDIFEHFGRLNELAQAQAQKAFSDLQRVFDDLFKKHPGSHGIEIEIEDGEVTTERIIEKRDIFDFFGRINEKAQDEAAKVFAQLQKTFEDIFKHHDDEDEDSTESSIVKRDIFDFFGEINEKIQDQAGKFFNQFHKPGPKPAPKPVEDDDEIEVVTSA</sequence>
<dbReference type="Proteomes" id="UP000015104">
    <property type="component" value="Unassembled WGS sequence"/>
</dbReference>
<dbReference type="EnsemblMetazoa" id="tetur06g00230.1">
    <property type="protein sequence ID" value="tetur06g00230.1"/>
    <property type="gene ID" value="tetur06g00230"/>
</dbReference>
<reference evidence="3" key="2">
    <citation type="submission" date="2015-06" db="UniProtKB">
        <authorList>
            <consortium name="EnsemblMetazoa"/>
        </authorList>
    </citation>
    <scope>IDENTIFICATION</scope>
</reference>
<evidence type="ECO:0000313" key="3">
    <source>
        <dbReference type="EnsemblMetazoa" id="tetur06g00230.1"/>
    </source>
</evidence>
<accession>T1K6E6</accession>
<dbReference type="AlphaFoldDB" id="T1K6E6"/>
<dbReference type="KEGG" id="tut:107361325"/>
<feature type="region of interest" description="Disordered" evidence="1">
    <location>
        <begin position="309"/>
        <end position="332"/>
    </location>
</feature>
<name>T1K6E6_TETUR</name>
<reference evidence="4" key="1">
    <citation type="submission" date="2011-08" db="EMBL/GenBank/DDBJ databases">
        <authorList>
            <person name="Rombauts S."/>
        </authorList>
    </citation>
    <scope>NUCLEOTIDE SEQUENCE</scope>
    <source>
        <strain evidence="4">London</strain>
    </source>
</reference>
<evidence type="ECO:0008006" key="5">
    <source>
        <dbReference type="Google" id="ProtNLM"/>
    </source>
</evidence>
<evidence type="ECO:0000256" key="1">
    <source>
        <dbReference type="SAM" id="MobiDB-lite"/>
    </source>
</evidence>
<keyword evidence="4" id="KW-1185">Reference proteome</keyword>
<gene>
    <name evidence="3" type="primary">107361325</name>
</gene>
<evidence type="ECO:0000256" key="2">
    <source>
        <dbReference type="SAM" id="SignalP"/>
    </source>
</evidence>
<dbReference type="EMBL" id="CAEY01001791">
    <property type="status" value="NOT_ANNOTATED_CDS"/>
    <property type="molecule type" value="Genomic_DNA"/>
</dbReference>
<keyword evidence="2" id="KW-0732">Signal</keyword>
<proteinExistence type="predicted"/>
<dbReference type="HOGENOM" id="CLU_068138_0_0_1"/>
<feature type="compositionally biased region" description="Acidic residues" evidence="1">
    <location>
        <begin position="321"/>
        <end position="332"/>
    </location>
</feature>
<organism evidence="3 4">
    <name type="scientific">Tetranychus urticae</name>
    <name type="common">Two-spotted spider mite</name>
    <dbReference type="NCBI Taxonomy" id="32264"/>
    <lineage>
        <taxon>Eukaryota</taxon>
        <taxon>Metazoa</taxon>
        <taxon>Ecdysozoa</taxon>
        <taxon>Arthropoda</taxon>
        <taxon>Chelicerata</taxon>
        <taxon>Arachnida</taxon>
        <taxon>Acari</taxon>
        <taxon>Acariformes</taxon>
        <taxon>Trombidiformes</taxon>
        <taxon>Prostigmata</taxon>
        <taxon>Eleutherengona</taxon>
        <taxon>Raphignathae</taxon>
        <taxon>Tetranychoidea</taxon>
        <taxon>Tetranychidae</taxon>
        <taxon>Tetranychus</taxon>
    </lineage>
</organism>
<protein>
    <recommendedName>
        <fullName evidence="5">SXP/RAL-2 family protein Ani s 5-like cation-binding domain-containing protein</fullName>
    </recommendedName>
</protein>
<feature type="chain" id="PRO_5004581079" description="SXP/RAL-2 family protein Ani s 5-like cation-binding domain-containing protein" evidence="2">
    <location>
        <begin position="18"/>
        <end position="332"/>
    </location>
</feature>